<dbReference type="Pfam" id="PF13814">
    <property type="entry name" value="Replic_Relax"/>
    <property type="match status" value="1"/>
</dbReference>
<feature type="region of interest" description="Disordered" evidence="1">
    <location>
        <begin position="1"/>
        <end position="81"/>
    </location>
</feature>
<protein>
    <recommendedName>
        <fullName evidence="4">Replication-relaxation</fullName>
    </recommendedName>
</protein>
<gene>
    <name evidence="2" type="ORF">QFZ22_000515</name>
</gene>
<reference evidence="2" key="1">
    <citation type="submission" date="2023-07" db="EMBL/GenBank/DDBJ databases">
        <title>Comparative genomics of wheat-associated soil bacteria to identify genetic determinants of phenazine resistance.</title>
        <authorList>
            <person name="Mouncey N."/>
        </authorList>
    </citation>
    <scope>NUCLEOTIDE SEQUENCE</scope>
    <source>
        <strain evidence="2">V4I22</strain>
    </source>
</reference>
<accession>A0AAW8F5A0</accession>
<evidence type="ECO:0000256" key="1">
    <source>
        <dbReference type="SAM" id="MobiDB-lite"/>
    </source>
</evidence>
<feature type="compositionally biased region" description="Low complexity" evidence="1">
    <location>
        <begin position="31"/>
        <end position="44"/>
    </location>
</feature>
<proteinExistence type="predicted"/>
<dbReference type="EMBL" id="JAUSZV010000003">
    <property type="protein sequence ID" value="MDQ0904530.1"/>
    <property type="molecule type" value="Genomic_DNA"/>
</dbReference>
<dbReference type="Proteomes" id="UP001234216">
    <property type="component" value="Unassembled WGS sequence"/>
</dbReference>
<dbReference type="RefSeq" id="WP_306972115.1">
    <property type="nucleotide sequence ID" value="NZ_JAUSZV010000003.1"/>
</dbReference>
<dbReference type="InterPro" id="IPR025855">
    <property type="entry name" value="Replic_Relax"/>
</dbReference>
<evidence type="ECO:0000313" key="3">
    <source>
        <dbReference type="Proteomes" id="UP001234216"/>
    </source>
</evidence>
<evidence type="ECO:0000313" key="2">
    <source>
        <dbReference type="EMBL" id="MDQ0904530.1"/>
    </source>
</evidence>
<dbReference type="AlphaFoldDB" id="A0AAW8F5A0"/>
<name>A0AAW8F5A0_9ACTN</name>
<organism evidence="2 3">
    <name type="scientific">Streptomyces canus</name>
    <dbReference type="NCBI Taxonomy" id="58343"/>
    <lineage>
        <taxon>Bacteria</taxon>
        <taxon>Bacillati</taxon>
        <taxon>Actinomycetota</taxon>
        <taxon>Actinomycetes</taxon>
        <taxon>Kitasatosporales</taxon>
        <taxon>Streptomycetaceae</taxon>
        <taxon>Streptomyces</taxon>
        <taxon>Streptomyces aurantiacus group</taxon>
    </lineage>
</organism>
<sequence>MTYTSSARQPGPEPRPAWSRGAERPPGGPESSAASSAVNDSNVVPITAAHTARQGASRHADTSLPSPETSAKGKKSTPTAGKVRADALRLLGCARIATVQQMAEVITKEESDGRSYVRRAMKELAELGLAETNGKVGKEQIWNLTVAGQKALSEGNELPLRPKAGTGAKAVRAGLGPHGVAVTDMILAYTDTVLSGDRECLTDWQVEVNHAIRETGLSFNTDAVLAVPTKTSEVRLFELDNSTMSQARLAKEVWDYERYAGHRVWEGARGTNGRTYPFWQRHRYTRSERFPLLYVVLAGKEEHLLDNRRQALTADVKGITVAVWVNTLPRLKRGEPWYEIGVDDPHRRRERYPEPAGR</sequence>
<evidence type="ECO:0008006" key="4">
    <source>
        <dbReference type="Google" id="ProtNLM"/>
    </source>
</evidence>
<comment type="caution">
    <text evidence="2">The sequence shown here is derived from an EMBL/GenBank/DDBJ whole genome shotgun (WGS) entry which is preliminary data.</text>
</comment>